<dbReference type="GO" id="GO:0035516">
    <property type="term" value="F:broad specificity oxidative DNA demethylase activity"/>
    <property type="evidence" value="ECO:0007669"/>
    <property type="project" value="TreeGrafter"/>
</dbReference>
<dbReference type="EMBL" id="CP114202">
    <property type="protein sequence ID" value="WAU01212.1"/>
    <property type="molecule type" value="Genomic_DNA"/>
</dbReference>
<evidence type="ECO:0000313" key="11">
    <source>
        <dbReference type="Proteomes" id="UP001210609"/>
    </source>
</evidence>
<feature type="compositionally biased region" description="Gly residues" evidence="6">
    <location>
        <begin position="28"/>
        <end position="46"/>
    </location>
</feature>
<feature type="domain" description="Fe2OG dioxygenase" evidence="7">
    <location>
        <begin position="166"/>
        <end position="269"/>
    </location>
</feature>
<accession>A0A640TYW1</accession>
<dbReference type="PROSITE" id="PS51471">
    <property type="entry name" value="FE2OG_OXY"/>
    <property type="match status" value="1"/>
</dbReference>
<dbReference type="InterPro" id="IPR005123">
    <property type="entry name" value="Oxoglu/Fe-dep_dioxygenase_dom"/>
</dbReference>
<dbReference type="RefSeq" id="WP_229838262.1">
    <property type="nucleotide sequence ID" value="NZ_BLIP01000003.1"/>
</dbReference>
<feature type="region of interest" description="Disordered" evidence="6">
    <location>
        <begin position="1"/>
        <end position="66"/>
    </location>
</feature>
<dbReference type="GO" id="GO:0035513">
    <property type="term" value="P:oxidative RNA demethylation"/>
    <property type="evidence" value="ECO:0007669"/>
    <property type="project" value="TreeGrafter"/>
</dbReference>
<keyword evidence="11" id="KW-1185">Reference proteome</keyword>
<evidence type="ECO:0000313" key="9">
    <source>
        <dbReference type="EMBL" id="WAU01212.1"/>
    </source>
</evidence>
<dbReference type="InterPro" id="IPR027450">
    <property type="entry name" value="AlkB-like"/>
</dbReference>
<evidence type="ECO:0000256" key="3">
    <source>
        <dbReference type="ARBA" id="ARBA00023002"/>
    </source>
</evidence>
<evidence type="ECO:0000313" key="8">
    <source>
        <dbReference type="EMBL" id="GFE27116.1"/>
    </source>
</evidence>
<dbReference type="GO" id="GO:0035515">
    <property type="term" value="F:oxidative RNA demethylase activity"/>
    <property type="evidence" value="ECO:0007669"/>
    <property type="project" value="TreeGrafter"/>
</dbReference>
<dbReference type="InterPro" id="IPR004574">
    <property type="entry name" value="Alkb"/>
</dbReference>
<feature type="binding site" evidence="5">
    <location>
        <position position="184"/>
    </location>
    <ligand>
        <name>Fe cation</name>
        <dbReference type="ChEBI" id="CHEBI:24875"/>
        <note>catalytic</note>
    </ligand>
</feature>
<dbReference type="AlphaFoldDB" id="A0A640TYW1"/>
<evidence type="ECO:0000313" key="10">
    <source>
        <dbReference type="Proteomes" id="UP000429552"/>
    </source>
</evidence>
<evidence type="ECO:0000256" key="6">
    <source>
        <dbReference type="SAM" id="MobiDB-lite"/>
    </source>
</evidence>
<dbReference type="InterPro" id="IPR037151">
    <property type="entry name" value="AlkB-like_sf"/>
</dbReference>
<proteinExistence type="predicted"/>
<dbReference type="Proteomes" id="UP001210609">
    <property type="component" value="Chromosome"/>
</dbReference>
<dbReference type="GO" id="GO:0008198">
    <property type="term" value="F:ferrous iron binding"/>
    <property type="evidence" value="ECO:0007669"/>
    <property type="project" value="TreeGrafter"/>
</dbReference>
<dbReference type="SUPFAM" id="SSF51197">
    <property type="entry name" value="Clavaminate synthase-like"/>
    <property type="match status" value="1"/>
</dbReference>
<comment type="cofactor">
    <cofactor evidence="5">
        <name>Fe(2+)</name>
        <dbReference type="ChEBI" id="CHEBI:29033"/>
    </cofactor>
    <text evidence="5">Binds 1 Fe(2+) ion per subunit.</text>
</comment>
<reference evidence="8 10" key="1">
    <citation type="submission" date="2019-12" db="EMBL/GenBank/DDBJ databases">
        <title>Whole genome shotgun sequence of Streptomyces libani subsp. libani NBRC 13452.</title>
        <authorList>
            <person name="Ichikawa N."/>
            <person name="Kimura A."/>
            <person name="Kitahashi Y."/>
            <person name="Komaki H."/>
            <person name="Tamura T."/>
        </authorList>
    </citation>
    <scope>NUCLEOTIDE SEQUENCE [LARGE SCALE GENOMIC DNA]</scope>
    <source>
        <strain evidence="8 10">NBRC 13452</strain>
    </source>
</reference>
<dbReference type="Pfam" id="PF13532">
    <property type="entry name" value="2OG-FeII_Oxy_2"/>
    <property type="match status" value="1"/>
</dbReference>
<dbReference type="PANTHER" id="PTHR16557:SF2">
    <property type="entry name" value="NUCLEIC ACID DIOXYGENASE ALKBH1"/>
    <property type="match status" value="1"/>
</dbReference>
<evidence type="ECO:0000256" key="4">
    <source>
        <dbReference type="ARBA" id="ARBA00023004"/>
    </source>
</evidence>
<sequence length="272" mass="28619">MSTPLPGFEDFGEPDGAKGPGRPVVSGEPGGPDGSGGAGESGGSGGLHSPTANRSRARTGSRQEIAPGAVHVPGWLTMAQQRELVTACRGWARGPAPIRHTKLPRGGVMSVQTVCIGWHWQPYAYTRTADDVNGARVPDFPDWMVELGRRALVEAYQDSAAGDGYTPDTALINFYDGQAKLGMHQDKEERSGAPVVSLSIGDTCVFRFGNPETRTKPYTDIELASGDLFVFGGPSRFAYHGVPKVRPGTGDPASGLAGGRLNITMRVTGLDG</sequence>
<evidence type="ECO:0000256" key="2">
    <source>
        <dbReference type="ARBA" id="ARBA00022964"/>
    </source>
</evidence>
<dbReference type="Proteomes" id="UP000429552">
    <property type="component" value="Unassembled WGS sequence"/>
</dbReference>
<keyword evidence="2 9" id="KW-0223">Dioxygenase</keyword>
<keyword evidence="1 5" id="KW-0479">Metal-binding</keyword>
<dbReference type="Gene3D" id="2.60.120.590">
    <property type="entry name" value="Alpha-ketoglutarate-dependent dioxygenase AlkB-like"/>
    <property type="match status" value="1"/>
</dbReference>
<dbReference type="PANTHER" id="PTHR16557">
    <property type="entry name" value="ALKYLATED DNA REPAIR PROTEIN ALKB-RELATED"/>
    <property type="match status" value="1"/>
</dbReference>
<dbReference type="GO" id="GO:0005737">
    <property type="term" value="C:cytoplasm"/>
    <property type="evidence" value="ECO:0007669"/>
    <property type="project" value="TreeGrafter"/>
</dbReference>
<feature type="binding site" evidence="5">
    <location>
        <position position="186"/>
    </location>
    <ligand>
        <name>Fe cation</name>
        <dbReference type="ChEBI" id="CHEBI:24875"/>
        <note>catalytic</note>
    </ligand>
</feature>
<evidence type="ECO:0000256" key="5">
    <source>
        <dbReference type="PIRSR" id="PIRSR604574-2"/>
    </source>
</evidence>
<organism evidence="8 10">
    <name type="scientific">Streptomyces nigrescens</name>
    <dbReference type="NCBI Taxonomy" id="1920"/>
    <lineage>
        <taxon>Bacteria</taxon>
        <taxon>Bacillati</taxon>
        <taxon>Actinomycetota</taxon>
        <taxon>Actinomycetes</taxon>
        <taxon>Kitasatosporales</taxon>
        <taxon>Streptomycetaceae</taxon>
        <taxon>Streptomyces</taxon>
    </lineage>
</organism>
<dbReference type="EMBL" id="BLIP01000003">
    <property type="protein sequence ID" value="GFE27116.1"/>
    <property type="molecule type" value="Genomic_DNA"/>
</dbReference>
<protein>
    <submittedName>
        <fullName evidence="8">Alkylated DNA repair protein</fullName>
    </submittedName>
    <submittedName>
        <fullName evidence="9">Alpha-ketoglutarate-dependent dioxygenase AlkB</fullName>
    </submittedName>
</protein>
<reference evidence="9 11" key="2">
    <citation type="submission" date="2022-12" db="EMBL/GenBank/DDBJ databases">
        <authorList>
            <person name="Ruckert C."/>
            <person name="Busche T."/>
            <person name="Kalinowski J."/>
            <person name="Wittmann C."/>
        </authorList>
    </citation>
    <scope>NUCLEOTIDE SEQUENCE [LARGE SCALE GENOMIC DNA]</scope>
    <source>
        <strain evidence="9 11">DSM 40555</strain>
    </source>
</reference>
<gene>
    <name evidence="8" type="primary">alkB</name>
    <name evidence="8" type="ORF">Sliba_75690</name>
    <name evidence="9" type="ORF">STRLI_007532</name>
</gene>
<feature type="binding site" evidence="5">
    <location>
        <position position="240"/>
    </location>
    <ligand>
        <name>Fe cation</name>
        <dbReference type="ChEBI" id="CHEBI:24875"/>
        <note>catalytic</note>
    </ligand>
</feature>
<keyword evidence="4 5" id="KW-0408">Iron</keyword>
<keyword evidence="3" id="KW-0560">Oxidoreductase</keyword>
<name>A0A640TYW1_STRNI</name>
<evidence type="ECO:0000256" key="1">
    <source>
        <dbReference type="ARBA" id="ARBA00022723"/>
    </source>
</evidence>
<feature type="compositionally biased region" description="Polar residues" evidence="6">
    <location>
        <begin position="50"/>
        <end position="62"/>
    </location>
</feature>
<evidence type="ECO:0000259" key="7">
    <source>
        <dbReference type="PROSITE" id="PS51471"/>
    </source>
</evidence>